<reference evidence="5" key="1">
    <citation type="submission" date="2021-03" db="EMBL/GenBank/DDBJ databases">
        <title>Chromosome level genome of the anhydrobiotic midge Polypedilum vanderplanki.</title>
        <authorList>
            <person name="Yoshida Y."/>
            <person name="Kikawada T."/>
            <person name="Gusev O."/>
        </authorList>
    </citation>
    <scope>NUCLEOTIDE SEQUENCE</scope>
    <source>
        <strain evidence="5">NIAS01</strain>
        <tissue evidence="5">Whole body or cell culture</tissue>
    </source>
</reference>
<name>A0A9J6CFA7_POLVA</name>
<dbReference type="GO" id="GO:0005777">
    <property type="term" value="C:peroxisome"/>
    <property type="evidence" value="ECO:0007669"/>
    <property type="project" value="UniProtKB-SubCell"/>
</dbReference>
<feature type="domain" description="AMP-binding enzyme C-terminal" evidence="4">
    <location>
        <begin position="449"/>
        <end position="527"/>
    </location>
</feature>
<dbReference type="FunFam" id="3.40.50.12780:FF:000025">
    <property type="entry name" value="luciferin 4-monooxygenase"/>
    <property type="match status" value="1"/>
</dbReference>
<dbReference type="SUPFAM" id="SSF56801">
    <property type="entry name" value="Acetyl-CoA synthetase-like"/>
    <property type="match status" value="1"/>
</dbReference>
<dbReference type="Gene3D" id="3.40.50.12780">
    <property type="entry name" value="N-terminal domain of ligase-like"/>
    <property type="match status" value="1"/>
</dbReference>
<dbReference type="AlphaFoldDB" id="A0A9J6CFA7"/>
<organism evidence="5 6">
    <name type="scientific">Polypedilum vanderplanki</name>
    <name type="common">Sleeping chironomid midge</name>
    <dbReference type="NCBI Taxonomy" id="319348"/>
    <lineage>
        <taxon>Eukaryota</taxon>
        <taxon>Metazoa</taxon>
        <taxon>Ecdysozoa</taxon>
        <taxon>Arthropoda</taxon>
        <taxon>Hexapoda</taxon>
        <taxon>Insecta</taxon>
        <taxon>Pterygota</taxon>
        <taxon>Neoptera</taxon>
        <taxon>Endopterygota</taxon>
        <taxon>Diptera</taxon>
        <taxon>Nematocera</taxon>
        <taxon>Chironomoidea</taxon>
        <taxon>Chironomidae</taxon>
        <taxon>Chironominae</taxon>
        <taxon>Polypedilum</taxon>
        <taxon>Polypedilum</taxon>
    </lineage>
</organism>
<dbReference type="Pfam" id="PF00501">
    <property type="entry name" value="AMP-binding"/>
    <property type="match status" value="1"/>
</dbReference>
<evidence type="ECO:0000313" key="5">
    <source>
        <dbReference type="EMBL" id="KAG5680302.1"/>
    </source>
</evidence>
<sequence length="539" mass="60701">MAKFNTKTKIWEAEKIPYPYSMDVYLGEIILKNCDETPDRVIQIHHEENSFLNCQLLKESSIKIAQNLIGIGIKEDDIIGVISRNSNYVTCFLTGSILMGGIIHPLDHSLSTENIRQLYAHTRPKLIICDPEVISSVQDALKDINLSPLIYIVTKNSNKLNGMPSAYELLRETDKNNKFMPLKFKKPADEKLLAILCSSGIGGLQKGVCISHASCLSFIINDKHKNKTPAKPLSFSSIYWSRGFLLNIYASFYPNDVRIWSRDDFNVDKLVEIIRDRQITEISLAPSSLAAILESDFFIESDHESCRKFIVLGSMFSASLRQKFRKTFPEKTLLTGYGLTEQFISLSKPNECYNGITVGSLITPNLQLKIVNEKGESVNPGERGEIRVKPQFKFLGYYNDPEATKNVLDEDGFIKTGDIGYFDDEGGLYIVDRIKEVFKYKNYAVFPAEIEDVLHQIDGIELACVIPIFCDKLGTDLATAYVKKAGNATELTENYIMNYISAELPLLKQLHGGVYFVNDLPLTPDGKVHKSAVKQLIMK</sequence>
<dbReference type="InterPro" id="IPR025110">
    <property type="entry name" value="AMP-bd_C"/>
</dbReference>
<keyword evidence="2" id="KW-0576">Peroxisome</keyword>
<evidence type="ECO:0000256" key="1">
    <source>
        <dbReference type="ARBA" id="ARBA00004275"/>
    </source>
</evidence>
<evidence type="ECO:0000259" key="3">
    <source>
        <dbReference type="Pfam" id="PF00501"/>
    </source>
</evidence>
<dbReference type="InterPro" id="IPR042099">
    <property type="entry name" value="ANL_N_sf"/>
</dbReference>
<dbReference type="Gene3D" id="3.30.300.30">
    <property type="match status" value="1"/>
</dbReference>
<dbReference type="InterPro" id="IPR045851">
    <property type="entry name" value="AMP-bd_C_sf"/>
</dbReference>
<keyword evidence="6" id="KW-1185">Reference proteome</keyword>
<comment type="caution">
    <text evidence="5">The sequence shown here is derived from an EMBL/GenBank/DDBJ whole genome shotgun (WGS) entry which is preliminary data.</text>
</comment>
<evidence type="ECO:0000313" key="6">
    <source>
        <dbReference type="Proteomes" id="UP001107558"/>
    </source>
</evidence>
<accession>A0A9J6CFA7</accession>
<feature type="domain" description="AMP-dependent synthetase/ligase" evidence="3">
    <location>
        <begin position="32"/>
        <end position="398"/>
    </location>
</feature>
<dbReference type="PANTHER" id="PTHR24096">
    <property type="entry name" value="LONG-CHAIN-FATTY-ACID--COA LIGASE"/>
    <property type="match status" value="1"/>
</dbReference>
<protein>
    <submittedName>
        <fullName evidence="5">Uncharacterized protein</fullName>
    </submittedName>
</protein>
<proteinExistence type="predicted"/>
<dbReference type="EMBL" id="JADBJN010000001">
    <property type="protein sequence ID" value="KAG5680302.1"/>
    <property type="molecule type" value="Genomic_DNA"/>
</dbReference>
<evidence type="ECO:0000256" key="2">
    <source>
        <dbReference type="ARBA" id="ARBA00023140"/>
    </source>
</evidence>
<dbReference type="Pfam" id="PF13193">
    <property type="entry name" value="AMP-binding_C"/>
    <property type="match status" value="1"/>
</dbReference>
<evidence type="ECO:0000259" key="4">
    <source>
        <dbReference type="Pfam" id="PF13193"/>
    </source>
</evidence>
<dbReference type="Proteomes" id="UP001107558">
    <property type="component" value="Chromosome 1"/>
</dbReference>
<dbReference type="InterPro" id="IPR000873">
    <property type="entry name" value="AMP-dep_synth/lig_dom"/>
</dbReference>
<comment type="subcellular location">
    <subcellularLocation>
        <location evidence="1">Peroxisome</location>
    </subcellularLocation>
</comment>
<gene>
    <name evidence="5" type="ORF">PVAND_009819</name>
</gene>
<dbReference type="OrthoDB" id="10253869at2759"/>
<dbReference type="GO" id="GO:0046949">
    <property type="term" value="P:fatty-acyl-CoA biosynthetic process"/>
    <property type="evidence" value="ECO:0007669"/>
    <property type="project" value="TreeGrafter"/>
</dbReference>
<dbReference type="PANTHER" id="PTHR24096:SF353">
    <property type="entry name" value="GH16244P-RELATED"/>
    <property type="match status" value="1"/>
</dbReference>
<dbReference type="GO" id="GO:0004467">
    <property type="term" value="F:long-chain fatty acid-CoA ligase activity"/>
    <property type="evidence" value="ECO:0007669"/>
    <property type="project" value="TreeGrafter"/>
</dbReference>